<dbReference type="EMBL" id="JAFBED010000006">
    <property type="protein sequence ID" value="MBM7621093.1"/>
    <property type="molecule type" value="Genomic_DNA"/>
</dbReference>
<organism evidence="1 2">
    <name type="scientific">Sutcliffiella tianshenii</name>
    <dbReference type="NCBI Taxonomy" id="1463404"/>
    <lineage>
        <taxon>Bacteria</taxon>
        <taxon>Bacillati</taxon>
        <taxon>Bacillota</taxon>
        <taxon>Bacilli</taxon>
        <taxon>Bacillales</taxon>
        <taxon>Bacillaceae</taxon>
        <taxon>Sutcliffiella</taxon>
    </lineage>
</organism>
<accession>A0ABS2P2D3</accession>
<evidence type="ECO:0000313" key="2">
    <source>
        <dbReference type="Proteomes" id="UP000737402"/>
    </source>
</evidence>
<dbReference type="RefSeq" id="WP_204417707.1">
    <property type="nucleotide sequence ID" value="NZ_JAFBED010000006.1"/>
</dbReference>
<proteinExistence type="predicted"/>
<gene>
    <name evidence="1" type="ORF">JOC95_002966</name>
</gene>
<dbReference type="InterPro" id="IPR020157">
    <property type="entry name" value="Uncharacterised_YqkC"/>
</dbReference>
<name>A0ABS2P2D3_9BACI</name>
<keyword evidence="2" id="KW-1185">Reference proteome</keyword>
<sequence length="82" mass="9160">MSVEGKINSLKNAAQSKTWASFLNNNHPYSLLHWSIGGINHEDKDVWLLQDEVTFEVQEFASLDVAVEWIAANMDGITDVLG</sequence>
<dbReference type="Proteomes" id="UP000737402">
    <property type="component" value="Unassembled WGS sequence"/>
</dbReference>
<reference evidence="1 2" key="1">
    <citation type="submission" date="2021-01" db="EMBL/GenBank/DDBJ databases">
        <title>Genomic Encyclopedia of Type Strains, Phase IV (KMG-IV): sequencing the most valuable type-strain genomes for metagenomic binning, comparative biology and taxonomic classification.</title>
        <authorList>
            <person name="Goeker M."/>
        </authorList>
    </citation>
    <scope>NUCLEOTIDE SEQUENCE [LARGE SCALE GENOMIC DNA]</scope>
    <source>
        <strain evidence="1 2">DSM 25879</strain>
    </source>
</reference>
<dbReference type="Pfam" id="PF10827">
    <property type="entry name" value="DUF2552"/>
    <property type="match status" value="1"/>
</dbReference>
<protein>
    <recommendedName>
        <fullName evidence="3">DUF2552 domain-containing protein</fullName>
    </recommendedName>
</protein>
<evidence type="ECO:0000313" key="1">
    <source>
        <dbReference type="EMBL" id="MBM7621093.1"/>
    </source>
</evidence>
<comment type="caution">
    <text evidence="1">The sequence shown here is derived from an EMBL/GenBank/DDBJ whole genome shotgun (WGS) entry which is preliminary data.</text>
</comment>
<evidence type="ECO:0008006" key="3">
    <source>
        <dbReference type="Google" id="ProtNLM"/>
    </source>
</evidence>